<name>A0A1A8TM64_9GAMM</name>
<feature type="domain" description="HTH lysR-type" evidence="5">
    <location>
        <begin position="10"/>
        <end position="61"/>
    </location>
</feature>
<evidence type="ECO:0000256" key="3">
    <source>
        <dbReference type="ARBA" id="ARBA00023125"/>
    </source>
</evidence>
<sequence length="287" mass="31932">MHELMWDDTKAFLALARFGTLTAAAKSLDIGIATLSRKIERLEHSLATPLFLRFQTGYQLTDEGKHLLSSAEEMENAAFAFTKRAEKTTQLIGRVKVATAENLATQLVLPALGLFQQAHPLLHIDMVTDIHTVNLHRRDADLALRMVRPTNGNVRFQRVGTLGYGLYASRQYQEESSGHDENFIQWGEHYEQLPAAQWITQRLAGKAPVLTTTSVATQVSACLADVGLSVLPHLVARPAGLVCLAEIPEVNQEIYLVIQSDLTQSKRIRVVADFLIELVKQHQDDLS</sequence>
<evidence type="ECO:0000256" key="2">
    <source>
        <dbReference type="ARBA" id="ARBA00023015"/>
    </source>
</evidence>
<comment type="similarity">
    <text evidence="1">Belongs to the LysR transcriptional regulatory family.</text>
</comment>
<gene>
    <name evidence="6" type="primary">ampR</name>
    <name evidence="6" type="ORF">MSP8886_03256</name>
</gene>
<dbReference type="InterPro" id="IPR005119">
    <property type="entry name" value="LysR_subst-bd"/>
</dbReference>
<dbReference type="PANTHER" id="PTHR30579">
    <property type="entry name" value="TRANSCRIPTIONAL REGULATOR"/>
    <property type="match status" value="1"/>
</dbReference>
<dbReference type="InterPro" id="IPR036388">
    <property type="entry name" value="WH-like_DNA-bd_sf"/>
</dbReference>
<dbReference type="OrthoDB" id="570111at2"/>
<dbReference type="PROSITE" id="PS50931">
    <property type="entry name" value="HTH_LYSR"/>
    <property type="match status" value="1"/>
</dbReference>
<dbReference type="InterPro" id="IPR050176">
    <property type="entry name" value="LTTR"/>
</dbReference>
<dbReference type="EMBL" id="FLOB01000009">
    <property type="protein sequence ID" value="SBS35073.1"/>
    <property type="molecule type" value="Genomic_DNA"/>
</dbReference>
<evidence type="ECO:0000313" key="7">
    <source>
        <dbReference type="Proteomes" id="UP000092544"/>
    </source>
</evidence>
<reference evidence="6 7" key="1">
    <citation type="submission" date="2016-06" db="EMBL/GenBank/DDBJ databases">
        <authorList>
            <person name="Kjaerup R.B."/>
            <person name="Dalgaard T.S."/>
            <person name="Juul-Madsen H.R."/>
        </authorList>
    </citation>
    <scope>NUCLEOTIDE SEQUENCE [LARGE SCALE GENOMIC DNA]</scope>
    <source>
        <strain evidence="6 7">CECT 8886</strain>
    </source>
</reference>
<dbReference type="Gene3D" id="1.10.10.10">
    <property type="entry name" value="Winged helix-like DNA-binding domain superfamily/Winged helix DNA-binding domain"/>
    <property type="match status" value="1"/>
</dbReference>
<keyword evidence="3" id="KW-0238">DNA-binding</keyword>
<evidence type="ECO:0000256" key="1">
    <source>
        <dbReference type="ARBA" id="ARBA00009437"/>
    </source>
</evidence>
<keyword evidence="7" id="KW-1185">Reference proteome</keyword>
<protein>
    <submittedName>
        <fullName evidence="6">HTH-type transcriptional activator AmpR</fullName>
    </submittedName>
</protein>
<dbReference type="GO" id="GO:0003700">
    <property type="term" value="F:DNA-binding transcription factor activity"/>
    <property type="evidence" value="ECO:0007669"/>
    <property type="project" value="InterPro"/>
</dbReference>
<dbReference type="RefSeq" id="WP_067018311.1">
    <property type="nucleotide sequence ID" value="NZ_FLOB01000009.1"/>
</dbReference>
<evidence type="ECO:0000259" key="5">
    <source>
        <dbReference type="PROSITE" id="PS50931"/>
    </source>
</evidence>
<organism evidence="6 7">
    <name type="scientific">Marinomonas spartinae</name>
    <dbReference type="NCBI Taxonomy" id="1792290"/>
    <lineage>
        <taxon>Bacteria</taxon>
        <taxon>Pseudomonadati</taxon>
        <taxon>Pseudomonadota</taxon>
        <taxon>Gammaproteobacteria</taxon>
        <taxon>Oceanospirillales</taxon>
        <taxon>Oceanospirillaceae</taxon>
        <taxon>Marinomonas</taxon>
    </lineage>
</organism>
<dbReference type="SUPFAM" id="SSF53850">
    <property type="entry name" value="Periplasmic binding protein-like II"/>
    <property type="match status" value="1"/>
</dbReference>
<dbReference type="PANTHER" id="PTHR30579:SF3">
    <property type="entry name" value="TRANSCRIPTIONAL REGULATORY PROTEIN"/>
    <property type="match status" value="1"/>
</dbReference>
<dbReference type="GO" id="GO:0003677">
    <property type="term" value="F:DNA binding"/>
    <property type="evidence" value="ECO:0007669"/>
    <property type="project" value="UniProtKB-KW"/>
</dbReference>
<keyword evidence="4" id="KW-0804">Transcription</keyword>
<dbReference type="InterPro" id="IPR036390">
    <property type="entry name" value="WH_DNA-bd_sf"/>
</dbReference>
<evidence type="ECO:0000256" key="4">
    <source>
        <dbReference type="ARBA" id="ARBA00023163"/>
    </source>
</evidence>
<dbReference type="Gene3D" id="3.40.190.290">
    <property type="match status" value="1"/>
</dbReference>
<dbReference type="InterPro" id="IPR000847">
    <property type="entry name" value="LysR_HTH_N"/>
</dbReference>
<keyword evidence="2" id="KW-0805">Transcription regulation</keyword>
<dbReference type="Pfam" id="PF03466">
    <property type="entry name" value="LysR_substrate"/>
    <property type="match status" value="1"/>
</dbReference>
<evidence type="ECO:0000313" key="6">
    <source>
        <dbReference type="EMBL" id="SBS35073.1"/>
    </source>
</evidence>
<accession>A0A1A8TM64</accession>
<dbReference type="STRING" id="1792290.MSP8886_03256"/>
<proteinExistence type="inferred from homology"/>
<dbReference type="SUPFAM" id="SSF46785">
    <property type="entry name" value="Winged helix' DNA-binding domain"/>
    <property type="match status" value="1"/>
</dbReference>
<dbReference type="Proteomes" id="UP000092544">
    <property type="component" value="Unassembled WGS sequence"/>
</dbReference>
<dbReference type="Pfam" id="PF00126">
    <property type="entry name" value="HTH_1"/>
    <property type="match status" value="1"/>
</dbReference>
<dbReference type="AlphaFoldDB" id="A0A1A8TM64"/>